<keyword evidence="3 5" id="KW-0479">Metal-binding</keyword>
<evidence type="ECO:0000256" key="1">
    <source>
        <dbReference type="ARBA" id="ARBA00022448"/>
    </source>
</evidence>
<dbReference type="SUPFAM" id="SSF46458">
    <property type="entry name" value="Globin-like"/>
    <property type="match status" value="1"/>
</dbReference>
<dbReference type="InterPro" id="IPR009050">
    <property type="entry name" value="Globin-like_sf"/>
</dbReference>
<protein>
    <submittedName>
        <fullName evidence="6">Group 1 truncated hemoglobin</fullName>
    </submittedName>
</protein>
<feature type="binding site" description="distal binding residue" evidence="5">
    <location>
        <position position="78"/>
    </location>
    <ligand>
        <name>heme</name>
        <dbReference type="ChEBI" id="CHEBI:30413"/>
    </ligand>
    <ligandPart>
        <name>Fe</name>
        <dbReference type="ChEBI" id="CHEBI:18248"/>
    </ligandPart>
</feature>
<dbReference type="EMBL" id="DTKJ01000016">
    <property type="protein sequence ID" value="HGZ11029.1"/>
    <property type="molecule type" value="Genomic_DNA"/>
</dbReference>
<name>A0A7C5AKX4_9BACT</name>
<keyword evidence="1" id="KW-0813">Transport</keyword>
<evidence type="ECO:0000256" key="4">
    <source>
        <dbReference type="ARBA" id="ARBA00023004"/>
    </source>
</evidence>
<accession>A0A7C5AKX4</accession>
<dbReference type="InterPro" id="IPR012292">
    <property type="entry name" value="Globin/Proto"/>
</dbReference>
<proteinExistence type="predicted"/>
<dbReference type="CDD" id="cd00454">
    <property type="entry name" value="TrHb1_N"/>
    <property type="match status" value="1"/>
</dbReference>
<evidence type="ECO:0000256" key="3">
    <source>
        <dbReference type="ARBA" id="ARBA00022723"/>
    </source>
</evidence>
<sequence>MTQSANPSLYQRLGGYDAIAAVVDDFFARMMQDPQLNRFFIGHSHDSKRRIRQLTVDMISEATGGPSFYTGRTMKVSHEGLGITENDWDLSVRYLKETLAKFQVPAREQEEVLSFIGRLKEGIVEKTGK</sequence>
<dbReference type="GO" id="GO:0020037">
    <property type="term" value="F:heme binding"/>
    <property type="evidence" value="ECO:0007669"/>
    <property type="project" value="InterPro"/>
</dbReference>
<evidence type="ECO:0000313" key="6">
    <source>
        <dbReference type="EMBL" id="HGZ11029.1"/>
    </source>
</evidence>
<dbReference type="GO" id="GO:0019825">
    <property type="term" value="F:oxygen binding"/>
    <property type="evidence" value="ECO:0007669"/>
    <property type="project" value="InterPro"/>
</dbReference>
<dbReference type="GO" id="GO:0046872">
    <property type="term" value="F:metal ion binding"/>
    <property type="evidence" value="ECO:0007669"/>
    <property type="project" value="UniProtKB-KW"/>
</dbReference>
<reference evidence="6" key="1">
    <citation type="journal article" date="2020" name="mSystems">
        <title>Genome- and Community-Level Interaction Insights into Carbon Utilization and Element Cycling Functions of Hydrothermarchaeota in Hydrothermal Sediment.</title>
        <authorList>
            <person name="Zhou Z."/>
            <person name="Liu Y."/>
            <person name="Xu W."/>
            <person name="Pan J."/>
            <person name="Luo Z.H."/>
            <person name="Li M."/>
        </authorList>
    </citation>
    <scope>NUCLEOTIDE SEQUENCE [LARGE SCALE GENOMIC DNA]</scope>
    <source>
        <strain evidence="6">SpSt-853</strain>
    </source>
</reference>
<evidence type="ECO:0000256" key="2">
    <source>
        <dbReference type="ARBA" id="ARBA00022617"/>
    </source>
</evidence>
<keyword evidence="4 5" id="KW-0408">Iron</keyword>
<dbReference type="InterPro" id="IPR001486">
    <property type="entry name" value="Hemoglobin_trunc"/>
</dbReference>
<dbReference type="AlphaFoldDB" id="A0A7C5AKX4"/>
<dbReference type="Gene3D" id="1.10.490.10">
    <property type="entry name" value="Globins"/>
    <property type="match status" value="1"/>
</dbReference>
<comment type="caution">
    <text evidence="6">The sequence shown here is derived from an EMBL/GenBank/DDBJ whole genome shotgun (WGS) entry which is preliminary data.</text>
</comment>
<gene>
    <name evidence="6" type="ORF">ENW48_02270</name>
</gene>
<keyword evidence="2 5" id="KW-0349">Heme</keyword>
<organism evidence="6">
    <name type="scientific">Desulfobacca acetoxidans</name>
    <dbReference type="NCBI Taxonomy" id="60893"/>
    <lineage>
        <taxon>Bacteria</taxon>
        <taxon>Pseudomonadati</taxon>
        <taxon>Thermodesulfobacteriota</taxon>
        <taxon>Desulfobaccia</taxon>
        <taxon>Desulfobaccales</taxon>
        <taxon>Desulfobaccaceae</taxon>
        <taxon>Desulfobacca</taxon>
    </lineage>
</organism>
<dbReference type="Pfam" id="PF01152">
    <property type="entry name" value="Bac_globin"/>
    <property type="match status" value="1"/>
</dbReference>
<evidence type="ECO:0000256" key="5">
    <source>
        <dbReference type="PIRSR" id="PIRSR601486-1"/>
    </source>
</evidence>